<dbReference type="InterPro" id="IPR018303">
    <property type="entry name" value="ATPase_P-typ_P_site"/>
</dbReference>
<dbReference type="SUPFAM" id="SSF56784">
    <property type="entry name" value="HAD-like"/>
    <property type="match status" value="1"/>
</dbReference>
<dbReference type="InterPro" id="IPR006121">
    <property type="entry name" value="HMA_dom"/>
</dbReference>
<evidence type="ECO:0000256" key="4">
    <source>
        <dbReference type="ARBA" id="ARBA00022448"/>
    </source>
</evidence>
<feature type="transmembrane region" description="Helical" evidence="18">
    <location>
        <begin position="340"/>
        <end position="360"/>
    </location>
</feature>
<dbReference type="SUPFAM" id="SSF55008">
    <property type="entry name" value="HMA, heavy metal-associated domain"/>
    <property type="match status" value="1"/>
</dbReference>
<dbReference type="Gene3D" id="3.30.70.100">
    <property type="match status" value="1"/>
</dbReference>
<dbReference type="CDD" id="cd00371">
    <property type="entry name" value="HMA"/>
    <property type="match status" value="1"/>
</dbReference>
<dbReference type="PROSITE" id="PS00154">
    <property type="entry name" value="ATPASE_E1_E2"/>
    <property type="match status" value="1"/>
</dbReference>
<dbReference type="Proteomes" id="UP000198915">
    <property type="component" value="Unassembled WGS sequence"/>
</dbReference>
<feature type="transmembrane region" description="Helical" evidence="18">
    <location>
        <begin position="702"/>
        <end position="720"/>
    </location>
</feature>
<evidence type="ECO:0000256" key="17">
    <source>
        <dbReference type="ARBA" id="ARBA00055366"/>
    </source>
</evidence>
<dbReference type="SFLD" id="SFLDF00027">
    <property type="entry name" value="p-type_atpase"/>
    <property type="match status" value="1"/>
</dbReference>
<evidence type="ECO:0000256" key="14">
    <source>
        <dbReference type="ARBA" id="ARBA00023065"/>
    </source>
</evidence>
<gene>
    <name evidence="20" type="ORF">SAMN05518846_12533</name>
</gene>
<comment type="catalytic activity">
    <reaction evidence="16">
        <text>Cu(+)(in) + ATP + H2O = Cu(+)(out) + ADP + phosphate + H(+)</text>
        <dbReference type="Rhea" id="RHEA:25792"/>
        <dbReference type="ChEBI" id="CHEBI:15377"/>
        <dbReference type="ChEBI" id="CHEBI:15378"/>
        <dbReference type="ChEBI" id="CHEBI:30616"/>
        <dbReference type="ChEBI" id="CHEBI:43474"/>
        <dbReference type="ChEBI" id="CHEBI:49552"/>
        <dbReference type="ChEBI" id="CHEBI:456216"/>
        <dbReference type="EC" id="7.2.2.8"/>
    </reaction>
</comment>
<dbReference type="Pfam" id="PF00122">
    <property type="entry name" value="E1-E2_ATPase"/>
    <property type="match status" value="1"/>
</dbReference>
<feature type="transmembrane region" description="Helical" evidence="18">
    <location>
        <begin position="87"/>
        <end position="115"/>
    </location>
</feature>
<dbReference type="InterPro" id="IPR036412">
    <property type="entry name" value="HAD-like_sf"/>
</dbReference>
<keyword evidence="6 18" id="KW-0812">Transmembrane</keyword>
<comment type="function">
    <text evidence="17">Involved in copper export.</text>
</comment>
<dbReference type="NCBIfam" id="TIGR01494">
    <property type="entry name" value="ATPase_P-type"/>
    <property type="match status" value="1"/>
</dbReference>
<feature type="transmembrane region" description="Helical" evidence="18">
    <location>
        <begin position="185"/>
        <end position="203"/>
    </location>
</feature>
<dbReference type="EC" id="7.2.2.8" evidence="3"/>
<evidence type="ECO:0000256" key="9">
    <source>
        <dbReference type="ARBA" id="ARBA00022796"/>
    </source>
</evidence>
<keyword evidence="7 18" id="KW-0479">Metal-binding</keyword>
<evidence type="ECO:0000256" key="16">
    <source>
        <dbReference type="ARBA" id="ARBA00049289"/>
    </source>
</evidence>
<evidence type="ECO:0000259" key="19">
    <source>
        <dbReference type="PROSITE" id="PS50846"/>
    </source>
</evidence>
<keyword evidence="14" id="KW-0406">Ion transport</keyword>
<dbReference type="GO" id="GO:0140581">
    <property type="term" value="F:P-type monovalent copper transporter activity"/>
    <property type="evidence" value="ECO:0007669"/>
    <property type="project" value="UniProtKB-EC"/>
</dbReference>
<dbReference type="InterPro" id="IPR036163">
    <property type="entry name" value="HMA_dom_sf"/>
</dbReference>
<dbReference type="InterPro" id="IPR008250">
    <property type="entry name" value="ATPase_P-typ_transduc_dom_A_sf"/>
</dbReference>
<evidence type="ECO:0000256" key="12">
    <source>
        <dbReference type="ARBA" id="ARBA00022989"/>
    </source>
</evidence>
<keyword evidence="12 18" id="KW-1133">Transmembrane helix</keyword>
<dbReference type="GO" id="GO:0016887">
    <property type="term" value="F:ATP hydrolysis activity"/>
    <property type="evidence" value="ECO:0007669"/>
    <property type="project" value="InterPro"/>
</dbReference>
<dbReference type="GO" id="GO:0043682">
    <property type="term" value="F:P-type divalent copper transporter activity"/>
    <property type="evidence" value="ECO:0007669"/>
    <property type="project" value="TreeGrafter"/>
</dbReference>
<comment type="subcellular location">
    <subcellularLocation>
        <location evidence="1">Cell membrane</location>
        <topology evidence="1">Multi-pass membrane protein</topology>
    </subcellularLocation>
</comment>
<dbReference type="PRINTS" id="PR00942">
    <property type="entry name" value="CUATPASEI"/>
</dbReference>
<dbReference type="Pfam" id="PF00702">
    <property type="entry name" value="Hydrolase"/>
    <property type="match status" value="1"/>
</dbReference>
<evidence type="ECO:0000256" key="15">
    <source>
        <dbReference type="ARBA" id="ARBA00023136"/>
    </source>
</evidence>
<dbReference type="PRINTS" id="PR00943">
    <property type="entry name" value="CUATPASE"/>
</dbReference>
<dbReference type="InterPro" id="IPR023214">
    <property type="entry name" value="HAD_sf"/>
</dbReference>
<evidence type="ECO:0000256" key="2">
    <source>
        <dbReference type="ARBA" id="ARBA00006024"/>
    </source>
</evidence>
<name>A0A1I4DNL7_9BACL</name>
<evidence type="ECO:0000256" key="11">
    <source>
        <dbReference type="ARBA" id="ARBA00022967"/>
    </source>
</evidence>
<dbReference type="GO" id="GO:0005886">
    <property type="term" value="C:plasma membrane"/>
    <property type="evidence" value="ECO:0007669"/>
    <property type="project" value="UniProtKB-SubCell"/>
</dbReference>
<feature type="domain" description="HMA" evidence="19">
    <location>
        <begin position="3"/>
        <end position="69"/>
    </location>
</feature>
<dbReference type="Gene3D" id="2.70.150.10">
    <property type="entry name" value="Calcium-transporting ATPase, cytoplasmic transduction domain A"/>
    <property type="match status" value="1"/>
</dbReference>
<dbReference type="InterPro" id="IPR023299">
    <property type="entry name" value="ATPase_P-typ_cyto_dom_N"/>
</dbReference>
<dbReference type="EMBL" id="FORT01000025">
    <property type="protein sequence ID" value="SFK94875.1"/>
    <property type="molecule type" value="Genomic_DNA"/>
</dbReference>
<comment type="similarity">
    <text evidence="2 18">Belongs to the cation transport ATPase (P-type) (TC 3.A.3) family. Type IB subfamily.</text>
</comment>
<keyword evidence="9" id="KW-0187">Copper transport</keyword>
<evidence type="ECO:0000256" key="13">
    <source>
        <dbReference type="ARBA" id="ARBA00023008"/>
    </source>
</evidence>
<dbReference type="InterPro" id="IPR017969">
    <property type="entry name" value="Heavy-metal-associated_CS"/>
</dbReference>
<dbReference type="CDD" id="cd02094">
    <property type="entry name" value="P-type_ATPase_Cu-like"/>
    <property type="match status" value="1"/>
</dbReference>
<dbReference type="PANTHER" id="PTHR43520:SF8">
    <property type="entry name" value="P-TYPE CU(+) TRANSPORTER"/>
    <property type="match status" value="1"/>
</dbReference>
<evidence type="ECO:0000313" key="20">
    <source>
        <dbReference type="EMBL" id="SFK94875.1"/>
    </source>
</evidence>
<dbReference type="PANTHER" id="PTHR43520">
    <property type="entry name" value="ATP7, ISOFORM B"/>
    <property type="match status" value="1"/>
</dbReference>
<evidence type="ECO:0000256" key="6">
    <source>
        <dbReference type="ARBA" id="ARBA00022692"/>
    </source>
</evidence>
<evidence type="ECO:0000256" key="1">
    <source>
        <dbReference type="ARBA" id="ARBA00004651"/>
    </source>
</evidence>
<sequence length="727" mass="79524">MTTKQIYQVTGMTCAACATRIEKILTKTNGVIEVEVSLATNKARVSYDDQQIDNDAIIARIEKLGYQAQPEQEGEAHSEKDDLLRRFLFSSVLTVPFLWGMASHFSFSSFIWVPALFLHPYFQFALALPIQLWIGYPFYAGAWSAIRNRSANMDVLVVLSTSAAFFYSHYLTFTASPASTHQLTLYYETCAVIFTFLLLGKYLEAMAKDRSRNAIRQLHHLQPKVANVLRPTGVTTVPVSELVVGDIFIVKPGERIPTDGLVIEGQSTVDQSIFTGESLPVEKWSGQTVIGATLNQNGWLKVKTTKVGSETALTQVIKTVEEAQMSKAPIQRMADEMTDIFVPIIISIAVISFLAWYYVFTSHAFGESLEKAIAVLIIACPCALGLATPMSILVASGRAAQLGILFKQGKYLETLQRVDTVVLDKTGTLTKGKHEVIDLYTLGWSKEELMRLVAAAETASEHPLAAAIVTYMKNRGVSIPAPTSFTPLPGYGIIASVNGHSVIVGSAKLMNSHNIDVTPVQQRMDGHATEGKIVMLVAIDHRLAGYIALSDPLKEDAVHAVQRLKKLGKDVMIITGDNEHTAWSIARQAGIRRVYASKLPGEKVQIIQELQKRGKTVAMVGDGINDAPALMASHIGIALGTGADISKDSADVLIMHGELTGIVHSFLLSQQTMKNIRQNLFWALFYNTVAIPATMIGFLAPWVAGIAMAFSSLSVVLNSLRLRRSKL</sequence>
<keyword evidence="5" id="KW-0597">Phosphoprotein</keyword>
<dbReference type="PRINTS" id="PR00119">
    <property type="entry name" value="CATATPASE"/>
</dbReference>
<dbReference type="InterPro" id="IPR044492">
    <property type="entry name" value="P_typ_ATPase_HD_dom"/>
</dbReference>
<dbReference type="InterPro" id="IPR023298">
    <property type="entry name" value="ATPase_P-typ_TM_dom_sf"/>
</dbReference>
<dbReference type="SUPFAM" id="SSF81665">
    <property type="entry name" value="Calcium ATPase, transmembrane domain M"/>
    <property type="match status" value="1"/>
</dbReference>
<dbReference type="NCBIfam" id="TIGR01511">
    <property type="entry name" value="ATPase-IB1_Cu"/>
    <property type="match status" value="1"/>
</dbReference>
<evidence type="ECO:0000313" key="21">
    <source>
        <dbReference type="Proteomes" id="UP000198915"/>
    </source>
</evidence>
<dbReference type="RefSeq" id="WP_092276783.1">
    <property type="nucleotide sequence ID" value="NZ_FORT01000025.1"/>
</dbReference>
<dbReference type="InterPro" id="IPR027256">
    <property type="entry name" value="P-typ_ATPase_IB"/>
</dbReference>
<evidence type="ECO:0000256" key="8">
    <source>
        <dbReference type="ARBA" id="ARBA00022741"/>
    </source>
</evidence>
<evidence type="ECO:0000256" key="18">
    <source>
        <dbReference type="RuleBase" id="RU362081"/>
    </source>
</evidence>
<evidence type="ECO:0000256" key="3">
    <source>
        <dbReference type="ARBA" id="ARBA00012517"/>
    </source>
</evidence>
<dbReference type="PROSITE" id="PS01047">
    <property type="entry name" value="HMA_1"/>
    <property type="match status" value="1"/>
</dbReference>
<dbReference type="GO" id="GO:0055070">
    <property type="term" value="P:copper ion homeostasis"/>
    <property type="evidence" value="ECO:0007669"/>
    <property type="project" value="TreeGrafter"/>
</dbReference>
<keyword evidence="18" id="KW-1003">Cell membrane</keyword>
<dbReference type="FunFam" id="2.70.150.10:FF:000002">
    <property type="entry name" value="Copper-transporting ATPase 1, putative"/>
    <property type="match status" value="1"/>
</dbReference>
<dbReference type="FunFam" id="3.30.70.100:FF:000005">
    <property type="entry name" value="Copper-exporting P-type ATPase A"/>
    <property type="match status" value="1"/>
</dbReference>
<dbReference type="InterPro" id="IPR059000">
    <property type="entry name" value="ATPase_P-type_domA"/>
</dbReference>
<keyword evidence="11" id="KW-1278">Translocase</keyword>
<dbReference type="GO" id="GO:0005524">
    <property type="term" value="F:ATP binding"/>
    <property type="evidence" value="ECO:0007669"/>
    <property type="project" value="UniProtKB-UniRule"/>
</dbReference>
<dbReference type="Gene3D" id="3.40.1110.10">
    <property type="entry name" value="Calcium-transporting ATPase, cytoplasmic domain N"/>
    <property type="match status" value="1"/>
</dbReference>
<keyword evidence="15 18" id="KW-0472">Membrane</keyword>
<evidence type="ECO:0000256" key="10">
    <source>
        <dbReference type="ARBA" id="ARBA00022840"/>
    </source>
</evidence>
<dbReference type="Gene3D" id="3.40.50.1000">
    <property type="entry name" value="HAD superfamily/HAD-like"/>
    <property type="match status" value="1"/>
</dbReference>
<keyword evidence="4" id="KW-0813">Transport</keyword>
<dbReference type="SFLD" id="SFLDG00002">
    <property type="entry name" value="C1.7:_P-type_atpase_like"/>
    <property type="match status" value="1"/>
</dbReference>
<dbReference type="SFLD" id="SFLDS00003">
    <property type="entry name" value="Haloacid_Dehalogenase"/>
    <property type="match status" value="1"/>
</dbReference>
<dbReference type="SUPFAM" id="SSF81653">
    <property type="entry name" value="Calcium ATPase, transduction domain A"/>
    <property type="match status" value="1"/>
</dbReference>
<keyword evidence="21" id="KW-1185">Reference proteome</keyword>
<keyword evidence="13" id="KW-0186">Copper</keyword>
<reference evidence="21" key="1">
    <citation type="submission" date="2016-10" db="EMBL/GenBank/DDBJ databases">
        <authorList>
            <person name="Varghese N."/>
            <person name="Submissions S."/>
        </authorList>
    </citation>
    <scope>NUCLEOTIDE SEQUENCE [LARGE SCALE GENOMIC DNA]</scope>
    <source>
        <strain evidence="21">OK042</strain>
    </source>
</reference>
<evidence type="ECO:0000256" key="7">
    <source>
        <dbReference type="ARBA" id="ARBA00022723"/>
    </source>
</evidence>
<dbReference type="NCBIfam" id="TIGR01525">
    <property type="entry name" value="ATPase-IB_hvy"/>
    <property type="match status" value="1"/>
</dbReference>
<keyword evidence="10 18" id="KW-0067">ATP-binding</keyword>
<protein>
    <recommendedName>
        <fullName evidence="3">P-type Cu(+) transporter</fullName>
        <ecNumber evidence="3">7.2.2.8</ecNumber>
    </recommendedName>
</protein>
<dbReference type="Pfam" id="PF00403">
    <property type="entry name" value="HMA"/>
    <property type="match status" value="1"/>
</dbReference>
<accession>A0A1I4DNL7</accession>
<feature type="transmembrane region" description="Helical" evidence="18">
    <location>
        <begin position="155"/>
        <end position="173"/>
    </location>
</feature>
<dbReference type="GO" id="GO:0005507">
    <property type="term" value="F:copper ion binding"/>
    <property type="evidence" value="ECO:0007669"/>
    <property type="project" value="TreeGrafter"/>
</dbReference>
<dbReference type="InterPro" id="IPR001757">
    <property type="entry name" value="P_typ_ATPase"/>
</dbReference>
<keyword evidence="8 18" id="KW-0547">Nucleotide-binding</keyword>
<dbReference type="AlphaFoldDB" id="A0A1I4DNL7"/>
<feature type="transmembrane region" description="Helical" evidence="18">
    <location>
        <begin position="121"/>
        <end position="143"/>
    </location>
</feature>
<feature type="transmembrane region" description="Helical" evidence="18">
    <location>
        <begin position="679"/>
        <end position="696"/>
    </location>
</feature>
<evidence type="ECO:0000256" key="5">
    <source>
        <dbReference type="ARBA" id="ARBA00022553"/>
    </source>
</evidence>
<feature type="transmembrane region" description="Helical" evidence="18">
    <location>
        <begin position="372"/>
        <end position="395"/>
    </location>
</feature>
<dbReference type="STRING" id="1884381.SAMN05518846_12533"/>
<proteinExistence type="inferred from homology"/>
<organism evidence="20 21">
    <name type="scientific">Brevibacillus centrosporus</name>
    <dbReference type="NCBI Taxonomy" id="54910"/>
    <lineage>
        <taxon>Bacteria</taxon>
        <taxon>Bacillati</taxon>
        <taxon>Bacillota</taxon>
        <taxon>Bacilli</taxon>
        <taxon>Bacillales</taxon>
        <taxon>Paenibacillaceae</taxon>
        <taxon>Brevibacillus</taxon>
    </lineage>
</organism>
<dbReference type="PROSITE" id="PS50846">
    <property type="entry name" value="HMA_2"/>
    <property type="match status" value="1"/>
</dbReference>